<gene>
    <name evidence="1" type="ORF">S12H4_32544</name>
</gene>
<dbReference type="EMBL" id="BARW01019091">
    <property type="protein sequence ID" value="GAI91254.1"/>
    <property type="molecule type" value="Genomic_DNA"/>
</dbReference>
<name>X1UFY2_9ZZZZ</name>
<proteinExistence type="predicted"/>
<accession>X1UFY2</accession>
<evidence type="ECO:0000313" key="1">
    <source>
        <dbReference type="EMBL" id="GAI91254.1"/>
    </source>
</evidence>
<feature type="non-terminal residue" evidence="1">
    <location>
        <position position="245"/>
    </location>
</feature>
<dbReference type="AlphaFoldDB" id="X1UFY2"/>
<evidence type="ECO:0008006" key="2">
    <source>
        <dbReference type="Google" id="ProtNLM"/>
    </source>
</evidence>
<protein>
    <recommendedName>
        <fullName evidence="2">Replication protein</fullName>
    </recommendedName>
</protein>
<comment type="caution">
    <text evidence="1">The sequence shown here is derived from an EMBL/GenBank/DDBJ whole genome shotgun (WGS) entry which is preliminary data.</text>
</comment>
<reference evidence="1" key="1">
    <citation type="journal article" date="2014" name="Front. Microbiol.">
        <title>High frequency of phylogenetically diverse reductive dehalogenase-homologous genes in deep subseafloor sedimentary metagenomes.</title>
        <authorList>
            <person name="Kawai M."/>
            <person name="Futagami T."/>
            <person name="Toyoda A."/>
            <person name="Takaki Y."/>
            <person name="Nishi S."/>
            <person name="Hori S."/>
            <person name="Arai W."/>
            <person name="Tsubouchi T."/>
            <person name="Morono Y."/>
            <person name="Uchiyama I."/>
            <person name="Ito T."/>
            <person name="Fujiyama A."/>
            <person name="Inagaki F."/>
            <person name="Takami H."/>
        </authorList>
    </citation>
    <scope>NUCLEOTIDE SEQUENCE</scope>
    <source>
        <strain evidence="1">Expedition CK06-06</strain>
    </source>
</reference>
<organism evidence="1">
    <name type="scientific">marine sediment metagenome</name>
    <dbReference type="NCBI Taxonomy" id="412755"/>
    <lineage>
        <taxon>unclassified sequences</taxon>
        <taxon>metagenomes</taxon>
        <taxon>ecological metagenomes</taxon>
    </lineage>
</organism>
<sequence length="245" mass="27749">MVGATLDWAASPPFEILQGRNMPSQAIAISPVTDFPSDFESQGNGTPYTPDSGVNVSETPILLSRGIDKLIEKAAIPAQDPTSVHTEETSVQLPSHLSYGEELRLKYPNEWDATADAYSAWDSDDGGSRLDRLEECRTYAWFAIHETTGIVRVLSSACHLRWCPLCAEARARFLAHSVRAWYKSARAPKLLTLTLRHSDIPLQSQIDFLYECFRKLRRSKYISSRIRGGIWFFQIKWMKKTDGWH</sequence>